<evidence type="ECO:0000313" key="1">
    <source>
        <dbReference type="EMBL" id="GAP52762.1"/>
    </source>
</evidence>
<accession>A0A0K8PXY4</accession>
<gene>
    <name evidence="1" type="ORF">SAZU_7641</name>
</gene>
<name>A0A0K8PXY4_STRAJ</name>
<reference evidence="1" key="1">
    <citation type="journal article" date="2015" name="Genome Announc.">
        <title>Draft Genome Sequence of Thiostrepton-Producing Streptomyces azureus ATCC 14921.</title>
        <authorList>
            <person name="Sakihara K."/>
            <person name="Maeda J."/>
            <person name="Tashiro K."/>
            <person name="Fujino Y."/>
            <person name="Kuhara S."/>
            <person name="Ohshima T."/>
            <person name="Ogata S."/>
            <person name="Doi K."/>
        </authorList>
    </citation>
    <scope>NUCLEOTIDE SEQUENCE [LARGE SCALE GENOMIC DNA]</scope>
    <source>
        <strain evidence="1">ATCC14921</strain>
    </source>
</reference>
<dbReference type="Proteomes" id="UP000053859">
    <property type="component" value="Unassembled WGS sequence"/>
</dbReference>
<proteinExistence type="predicted"/>
<dbReference type="AlphaFoldDB" id="A0A0K8PXY4"/>
<evidence type="ECO:0000313" key="2">
    <source>
        <dbReference type="Proteomes" id="UP000053859"/>
    </source>
</evidence>
<organism evidence="1 2">
    <name type="scientific">Streptomyces azureus</name>
    <dbReference type="NCBI Taxonomy" id="146537"/>
    <lineage>
        <taxon>Bacteria</taxon>
        <taxon>Bacillati</taxon>
        <taxon>Actinomycetota</taxon>
        <taxon>Actinomycetes</taxon>
        <taxon>Kitasatosporales</taxon>
        <taxon>Streptomycetaceae</taxon>
        <taxon>Streptomyces</taxon>
    </lineage>
</organism>
<sequence>MPGWVSSPRCLADGAVDGLDRPRPGDLVLLAVLAGHGRAEGGGRGVLDEFADEVEHHVVVGEGLIGLAQGLGGGGAGADHLPGVGARDQVEVAAAELGLRVGQAPAFVGQGAQALAGELPGGDEDGRLALVADAGPAGGGDVVADVGVGGEAVRGGA</sequence>
<dbReference type="EMBL" id="DF968478">
    <property type="protein sequence ID" value="GAP52762.1"/>
    <property type="molecule type" value="Genomic_DNA"/>
</dbReference>
<keyword evidence="2" id="KW-1185">Reference proteome</keyword>
<protein>
    <submittedName>
        <fullName evidence="1">Fic family protein 1</fullName>
    </submittedName>
</protein>
<dbReference type="PATRIC" id="fig|146537.3.peg.8051"/>